<sequence length="121" mass="13127">MSNRLVADIEFGTRLKESEVKDTKLDIEGEEGQKIAVYHEASRLRIVGGATRNVGKAARQEAHGTYPLHNAYAHAYPQGGYGQDSHSFLPMGWQGHGAPSQAPVRQLAIEDHPSGGYPTGM</sequence>
<evidence type="ECO:0000313" key="2">
    <source>
        <dbReference type="Proteomes" id="UP000467700"/>
    </source>
</evidence>
<accession>A0A8S0WSE4</accession>
<evidence type="ECO:0000313" key="1">
    <source>
        <dbReference type="EMBL" id="CAA7269747.1"/>
    </source>
</evidence>
<organism evidence="1 2">
    <name type="scientific">Cyclocybe aegerita</name>
    <name type="common">Black poplar mushroom</name>
    <name type="synonym">Agrocybe aegerita</name>
    <dbReference type="NCBI Taxonomy" id="1973307"/>
    <lineage>
        <taxon>Eukaryota</taxon>
        <taxon>Fungi</taxon>
        <taxon>Dikarya</taxon>
        <taxon>Basidiomycota</taxon>
        <taxon>Agaricomycotina</taxon>
        <taxon>Agaricomycetes</taxon>
        <taxon>Agaricomycetidae</taxon>
        <taxon>Agaricales</taxon>
        <taxon>Agaricineae</taxon>
        <taxon>Bolbitiaceae</taxon>
        <taxon>Cyclocybe</taxon>
    </lineage>
</organism>
<dbReference type="Proteomes" id="UP000467700">
    <property type="component" value="Unassembled WGS sequence"/>
</dbReference>
<dbReference type="EMBL" id="CACVBS010000079">
    <property type="protein sequence ID" value="CAA7269747.1"/>
    <property type="molecule type" value="Genomic_DNA"/>
</dbReference>
<reference evidence="1 2" key="1">
    <citation type="submission" date="2020-01" db="EMBL/GenBank/DDBJ databases">
        <authorList>
            <person name="Gupta K D."/>
        </authorList>
    </citation>
    <scope>NUCLEOTIDE SEQUENCE [LARGE SCALE GENOMIC DNA]</scope>
</reference>
<gene>
    <name evidence="1" type="ORF">AAE3_LOCUS11802</name>
</gene>
<comment type="caution">
    <text evidence="1">The sequence shown here is derived from an EMBL/GenBank/DDBJ whole genome shotgun (WGS) entry which is preliminary data.</text>
</comment>
<dbReference type="AlphaFoldDB" id="A0A8S0WSE4"/>
<protein>
    <submittedName>
        <fullName evidence="1">Uncharacterized protein</fullName>
    </submittedName>
</protein>
<name>A0A8S0WSE4_CYCAE</name>
<keyword evidence="2" id="KW-1185">Reference proteome</keyword>
<proteinExistence type="predicted"/>